<keyword evidence="14" id="KW-1185">Reference proteome</keyword>
<accession>A0A7W9ARM6</accession>
<feature type="chain" id="PRO_5031054007" description="Proline iminopeptidase" evidence="11">
    <location>
        <begin position="23"/>
        <end position="389"/>
    </location>
</feature>
<organism evidence="13 14">
    <name type="scientific">Sphingomonas yantingensis</name>
    <dbReference type="NCBI Taxonomy" id="1241761"/>
    <lineage>
        <taxon>Bacteria</taxon>
        <taxon>Pseudomonadati</taxon>
        <taxon>Pseudomonadota</taxon>
        <taxon>Alphaproteobacteria</taxon>
        <taxon>Sphingomonadales</taxon>
        <taxon>Sphingomonadaceae</taxon>
        <taxon>Sphingomonas</taxon>
    </lineage>
</organism>
<dbReference type="PRINTS" id="PR00793">
    <property type="entry name" value="PROAMNOPTASE"/>
</dbReference>
<evidence type="ECO:0000256" key="5">
    <source>
        <dbReference type="ARBA" id="ARBA00021843"/>
    </source>
</evidence>
<dbReference type="GO" id="GO:0004177">
    <property type="term" value="F:aminopeptidase activity"/>
    <property type="evidence" value="ECO:0007669"/>
    <property type="project" value="UniProtKB-KW"/>
</dbReference>
<dbReference type="RefSeq" id="WP_343053258.1">
    <property type="nucleotide sequence ID" value="NZ_JACIJJ010000003.1"/>
</dbReference>
<dbReference type="InterPro" id="IPR005944">
    <property type="entry name" value="Pro_iminopeptidase"/>
</dbReference>
<comment type="similarity">
    <text evidence="3">Belongs to the peptidase S33 family.</text>
</comment>
<evidence type="ECO:0000256" key="6">
    <source>
        <dbReference type="ARBA" id="ARBA00022438"/>
    </source>
</evidence>
<dbReference type="PANTHER" id="PTHR43722:SF1">
    <property type="entry name" value="PROLINE IMINOPEPTIDASE"/>
    <property type="match status" value="1"/>
</dbReference>
<dbReference type="SUPFAM" id="SSF53474">
    <property type="entry name" value="alpha/beta-Hydrolases"/>
    <property type="match status" value="1"/>
</dbReference>
<evidence type="ECO:0000313" key="13">
    <source>
        <dbReference type="EMBL" id="MBB5699171.1"/>
    </source>
</evidence>
<evidence type="ECO:0000256" key="2">
    <source>
        <dbReference type="ARBA" id="ARBA00004496"/>
    </source>
</evidence>
<sequence>MTIRIHAATLLLATSLCQPVSAQQSPAPPAATDGFEPARAIIADVQKIVTPNGVDETLILDLGGARQVVNVRGADRANPILLYIHGGPGSVEMPMAWSFQHPWEDFFTVVQWDQRGAGRSYPLNDPAVIAPTLQVERYRDDAIALIEQLGARLGQRKVFVLGHSFGSAVGLAIAQARPDLLHAYIGMGQLIDFRENERVGMRQTLAIARERRDADAVRAITALRPYPDRGPFTIVQADAWRRYANRYGSLAGRRPDADFYFNSTKLSPLYTPADRAAWEKGSSFTVTTLWPRLADVSFASLGRLEVPVALLLGRRDSTTPSNIAAGWLGRLAAPSRTLCWFENSGHLPMIEEPGRTLAALLLVRARARGLAAVPSNVDTACSQLGSGAR</sequence>
<dbReference type="GO" id="GO:0005737">
    <property type="term" value="C:cytoplasm"/>
    <property type="evidence" value="ECO:0007669"/>
    <property type="project" value="UniProtKB-SubCell"/>
</dbReference>
<dbReference type="InterPro" id="IPR002410">
    <property type="entry name" value="Peptidase_S33"/>
</dbReference>
<evidence type="ECO:0000313" key="14">
    <source>
        <dbReference type="Proteomes" id="UP000557739"/>
    </source>
</evidence>
<keyword evidence="7" id="KW-0963">Cytoplasm</keyword>
<feature type="domain" description="AB hydrolase-1" evidence="12">
    <location>
        <begin position="79"/>
        <end position="353"/>
    </location>
</feature>
<keyword evidence="11" id="KW-0732">Signal</keyword>
<name>A0A7W9ARM6_9SPHN</name>
<comment type="subcellular location">
    <subcellularLocation>
        <location evidence="2">Cytoplasm</location>
    </subcellularLocation>
</comment>
<gene>
    <name evidence="13" type="ORF">FHR19_002526</name>
</gene>
<protein>
    <recommendedName>
        <fullName evidence="5">Proline iminopeptidase</fullName>
        <ecNumber evidence="4">3.4.11.5</ecNumber>
    </recommendedName>
    <alternativeName>
        <fullName evidence="10">Prolyl aminopeptidase</fullName>
    </alternativeName>
</protein>
<keyword evidence="8" id="KW-0645">Protease</keyword>
<evidence type="ECO:0000256" key="7">
    <source>
        <dbReference type="ARBA" id="ARBA00022490"/>
    </source>
</evidence>
<dbReference type="EC" id="3.4.11.5" evidence="4"/>
<evidence type="ECO:0000256" key="8">
    <source>
        <dbReference type="ARBA" id="ARBA00022670"/>
    </source>
</evidence>
<reference evidence="13 14" key="1">
    <citation type="submission" date="2020-08" db="EMBL/GenBank/DDBJ databases">
        <title>Genomic Encyclopedia of Type Strains, Phase IV (KMG-IV): sequencing the most valuable type-strain genomes for metagenomic binning, comparative biology and taxonomic classification.</title>
        <authorList>
            <person name="Goeker M."/>
        </authorList>
    </citation>
    <scope>NUCLEOTIDE SEQUENCE [LARGE SCALE GENOMIC DNA]</scope>
    <source>
        <strain evidence="13 14">DSM 27244</strain>
    </source>
</reference>
<dbReference type="InterPro" id="IPR000073">
    <property type="entry name" value="AB_hydrolase_1"/>
</dbReference>
<comment type="catalytic activity">
    <reaction evidence="1">
        <text>Release of N-terminal proline from a peptide.</text>
        <dbReference type="EC" id="3.4.11.5"/>
    </reaction>
</comment>
<evidence type="ECO:0000256" key="4">
    <source>
        <dbReference type="ARBA" id="ARBA00012568"/>
    </source>
</evidence>
<evidence type="ECO:0000256" key="9">
    <source>
        <dbReference type="ARBA" id="ARBA00022801"/>
    </source>
</evidence>
<evidence type="ECO:0000256" key="11">
    <source>
        <dbReference type="SAM" id="SignalP"/>
    </source>
</evidence>
<dbReference type="Pfam" id="PF00561">
    <property type="entry name" value="Abhydrolase_1"/>
    <property type="match status" value="1"/>
</dbReference>
<keyword evidence="6" id="KW-0031">Aminopeptidase</keyword>
<evidence type="ECO:0000256" key="1">
    <source>
        <dbReference type="ARBA" id="ARBA00001585"/>
    </source>
</evidence>
<proteinExistence type="inferred from homology"/>
<feature type="signal peptide" evidence="11">
    <location>
        <begin position="1"/>
        <end position="22"/>
    </location>
</feature>
<evidence type="ECO:0000259" key="12">
    <source>
        <dbReference type="Pfam" id="PF00561"/>
    </source>
</evidence>
<dbReference type="PANTHER" id="PTHR43722">
    <property type="entry name" value="PROLINE IMINOPEPTIDASE"/>
    <property type="match status" value="1"/>
</dbReference>
<comment type="caution">
    <text evidence="13">The sequence shown here is derived from an EMBL/GenBank/DDBJ whole genome shotgun (WGS) entry which is preliminary data.</text>
</comment>
<keyword evidence="9" id="KW-0378">Hydrolase</keyword>
<dbReference type="GO" id="GO:0006508">
    <property type="term" value="P:proteolysis"/>
    <property type="evidence" value="ECO:0007669"/>
    <property type="project" value="UniProtKB-KW"/>
</dbReference>
<evidence type="ECO:0000256" key="3">
    <source>
        <dbReference type="ARBA" id="ARBA00010088"/>
    </source>
</evidence>
<dbReference type="InterPro" id="IPR029058">
    <property type="entry name" value="AB_hydrolase_fold"/>
</dbReference>
<dbReference type="Gene3D" id="3.40.50.1820">
    <property type="entry name" value="alpha/beta hydrolase"/>
    <property type="match status" value="1"/>
</dbReference>
<dbReference type="Proteomes" id="UP000557739">
    <property type="component" value="Unassembled WGS sequence"/>
</dbReference>
<dbReference type="AlphaFoldDB" id="A0A7W9ARM6"/>
<evidence type="ECO:0000256" key="10">
    <source>
        <dbReference type="ARBA" id="ARBA00029605"/>
    </source>
</evidence>
<dbReference type="EMBL" id="JACIJJ010000003">
    <property type="protein sequence ID" value="MBB5699171.1"/>
    <property type="molecule type" value="Genomic_DNA"/>
</dbReference>